<evidence type="ECO:0000313" key="3">
    <source>
        <dbReference type="EMBL" id="MFD1439867.1"/>
    </source>
</evidence>
<dbReference type="InterPro" id="IPR007337">
    <property type="entry name" value="RelB/DinJ"/>
</dbReference>
<keyword evidence="4" id="KW-1185">Reference proteome</keyword>
<dbReference type="RefSeq" id="WP_125755237.1">
    <property type="nucleotide sequence ID" value="NZ_JBHTOK010000003.1"/>
</dbReference>
<reference evidence="4" key="1">
    <citation type="journal article" date="2019" name="Int. J. Syst. Evol. Microbiol.">
        <title>The Global Catalogue of Microorganisms (GCM) 10K type strain sequencing project: providing services to taxonomists for standard genome sequencing and annotation.</title>
        <authorList>
            <consortium name="The Broad Institute Genomics Platform"/>
            <consortium name="The Broad Institute Genome Sequencing Center for Infectious Disease"/>
            <person name="Wu L."/>
            <person name="Ma J."/>
        </authorList>
    </citation>
    <scope>NUCLEOTIDE SEQUENCE [LARGE SCALE GENOMIC DNA]</scope>
    <source>
        <strain evidence="4">CCM 8912</strain>
    </source>
</reference>
<keyword evidence="2" id="KW-1277">Toxin-antitoxin system</keyword>
<proteinExistence type="inferred from homology"/>
<comment type="caution">
    <text evidence="3">The sequence shown here is derived from an EMBL/GenBank/DDBJ whole genome shotgun (WGS) entry which is preliminary data.</text>
</comment>
<evidence type="ECO:0000313" key="4">
    <source>
        <dbReference type="Proteomes" id="UP001597212"/>
    </source>
</evidence>
<dbReference type="InterPro" id="IPR013321">
    <property type="entry name" value="Arc_rbn_hlx_hlx"/>
</dbReference>
<dbReference type="PANTHER" id="PTHR38781:SF1">
    <property type="entry name" value="ANTITOXIN DINJ-RELATED"/>
    <property type="match status" value="1"/>
</dbReference>
<dbReference type="PANTHER" id="PTHR38781">
    <property type="entry name" value="ANTITOXIN DINJ-RELATED"/>
    <property type="match status" value="1"/>
</dbReference>
<organism evidence="3 4">
    <name type="scientific">Lacticaseibacillus hegangensis</name>
    <dbReference type="NCBI Taxonomy" id="2486010"/>
    <lineage>
        <taxon>Bacteria</taxon>
        <taxon>Bacillati</taxon>
        <taxon>Bacillota</taxon>
        <taxon>Bacilli</taxon>
        <taxon>Lactobacillales</taxon>
        <taxon>Lactobacillaceae</taxon>
        <taxon>Lacticaseibacillus</taxon>
    </lineage>
</organism>
<protein>
    <submittedName>
        <fullName evidence="3">Type II toxin-antitoxin system RelB/DinJ family antitoxin</fullName>
    </submittedName>
</protein>
<gene>
    <name evidence="3" type="ORF">ACFQ5K_00475</name>
</gene>
<dbReference type="EMBL" id="JBHTOK010000003">
    <property type="protein sequence ID" value="MFD1439867.1"/>
    <property type="molecule type" value="Genomic_DNA"/>
</dbReference>
<evidence type="ECO:0000256" key="2">
    <source>
        <dbReference type="ARBA" id="ARBA00022649"/>
    </source>
</evidence>
<accession>A0ABW4CR49</accession>
<comment type="similarity">
    <text evidence="1">Belongs to the RelB/DinJ antitoxin family.</text>
</comment>
<dbReference type="Proteomes" id="UP001597212">
    <property type="component" value="Unassembled WGS sequence"/>
</dbReference>
<evidence type="ECO:0000256" key="1">
    <source>
        <dbReference type="ARBA" id="ARBA00010562"/>
    </source>
</evidence>
<sequence length="89" mass="10015">MATKKKEVQLNIRIDSALKTAGQEVAKDLGIDLNTAINLFIAAMVRTHRLPFEPSTLPSETLEALHESDHSKAHKTYDNAEDMWRDLNV</sequence>
<dbReference type="Gene3D" id="1.10.1220.10">
    <property type="entry name" value="Met repressor-like"/>
    <property type="match status" value="1"/>
</dbReference>
<dbReference type="NCBIfam" id="TIGR02384">
    <property type="entry name" value="RelB_DinJ"/>
    <property type="match status" value="1"/>
</dbReference>
<name>A0ABW4CR49_9LACO</name>
<dbReference type="Pfam" id="PF04221">
    <property type="entry name" value="RelB"/>
    <property type="match status" value="1"/>
</dbReference>